<name>A0A8T9ZYP9_9HEMI</name>
<accession>A0A8T9ZYP9</accession>
<evidence type="ECO:0000313" key="2">
    <source>
        <dbReference type="EMBL" id="UPL65897.1"/>
    </source>
</evidence>
<proteinExistence type="predicted"/>
<keyword evidence="1" id="KW-0812">Transmembrane</keyword>
<keyword evidence="1" id="KW-0472">Membrane</keyword>
<feature type="transmembrane region" description="Helical" evidence="1">
    <location>
        <begin position="12"/>
        <end position="35"/>
    </location>
</feature>
<geneLocation type="mitochondrion" evidence="2"/>
<reference evidence="2" key="1">
    <citation type="journal article" date="2022" name="Cladistics">
        <title>Diversification of the phytophagous lineages of true bugs (Insecta: Hemiptera: Heteroptera) shortly after that of the flowering plants.</title>
        <authorList>
            <person name="Ye F."/>
            <person name="Kment P."/>
            <person name="Redei D."/>
            <person name="Luo J.Y."/>
            <person name="Wang Y.H."/>
            <person name="Kuechler S.M."/>
            <person name="Zhang W.W."/>
            <person name="Chen P.P."/>
            <person name="Wu H.Y."/>
            <person name="Wu Y.Z."/>
            <person name="Sun X.Y."/>
            <person name="Ding L."/>
            <person name="Wang Y.R."/>
            <person name="Xie Q."/>
        </authorList>
    </citation>
    <scope>NUCLEOTIDE SEQUENCE</scope>
</reference>
<protein>
    <submittedName>
        <fullName evidence="2">ATPase subunit 8</fullName>
    </submittedName>
</protein>
<sequence>MPQMSPMWWSPLFMTFIITLVVIIMMIYTFKIYILKDKKNYPKNKKYINWMW</sequence>
<keyword evidence="2" id="KW-0496">Mitochondrion</keyword>
<keyword evidence="1" id="KW-1133">Transmembrane helix</keyword>
<evidence type="ECO:0000256" key="1">
    <source>
        <dbReference type="SAM" id="Phobius"/>
    </source>
</evidence>
<dbReference type="EMBL" id="MW619693">
    <property type="protein sequence ID" value="UPL65897.1"/>
    <property type="molecule type" value="Genomic_DNA"/>
</dbReference>
<organism evidence="2">
    <name type="scientific">Lasiolabops cosmopolites</name>
    <dbReference type="NCBI Taxonomy" id="2813038"/>
    <lineage>
        <taxon>Eukaryota</taxon>
        <taxon>Metazoa</taxon>
        <taxon>Ecdysozoa</taxon>
        <taxon>Arthropoda</taxon>
        <taxon>Hexapoda</taxon>
        <taxon>Insecta</taxon>
        <taxon>Pterygota</taxon>
        <taxon>Neoptera</taxon>
        <taxon>Paraneoptera</taxon>
        <taxon>Hemiptera</taxon>
        <taxon>Heteroptera</taxon>
        <taxon>Panheteroptera</taxon>
        <taxon>Cimicomorpha</taxon>
        <taxon>Miridae</taxon>
        <taxon>Leucophoropterini</taxon>
        <taxon>Lasiolabops</taxon>
    </lineage>
</organism>
<dbReference type="AlphaFoldDB" id="A0A8T9ZYP9"/>